<dbReference type="CDD" id="cd02440">
    <property type="entry name" value="AdoMet_MTases"/>
    <property type="match status" value="1"/>
</dbReference>
<dbReference type="EMBL" id="SLWS01000002">
    <property type="protein sequence ID" value="TCO61896.1"/>
    <property type="molecule type" value="Genomic_DNA"/>
</dbReference>
<evidence type="ECO:0000256" key="2">
    <source>
        <dbReference type="ARBA" id="ARBA00022679"/>
    </source>
</evidence>
<keyword evidence="2 5" id="KW-0808">Transferase</keyword>
<evidence type="ECO:0000313" key="6">
    <source>
        <dbReference type="Proteomes" id="UP000295680"/>
    </source>
</evidence>
<evidence type="ECO:0000256" key="1">
    <source>
        <dbReference type="ARBA" id="ARBA00022603"/>
    </source>
</evidence>
<keyword evidence="6" id="KW-1185">Reference proteome</keyword>
<sequence length="230" mass="24511">MAVTGNRPAAARRLAAASLGRGDPVGWFEELYAAAGRGEAVVPWAEYIPNVHLVAWAADQEVTGSGRRALVIGCGLGDDAEYLARLGFAVTAFDVAPTAVAQAKSRSAGSPVEYVVADVLNPPPAWRGAYDLVVEAYTVQVHQGDARATAIGNIVDTVASGGTLLVVAHARADDEKRGSMPWPLTRGEIEAFATDGLVLARVDEVHDNMPPGRRWRAEYRRPEVVSQVRE</sequence>
<protein>
    <submittedName>
        <fullName evidence="5">Methyltransferase family protein</fullName>
    </submittedName>
</protein>
<dbReference type="Pfam" id="PF13649">
    <property type="entry name" value="Methyltransf_25"/>
    <property type="match status" value="1"/>
</dbReference>
<evidence type="ECO:0000313" key="5">
    <source>
        <dbReference type="EMBL" id="TCO61896.1"/>
    </source>
</evidence>
<proteinExistence type="predicted"/>
<dbReference type="Proteomes" id="UP000295680">
    <property type="component" value="Unassembled WGS sequence"/>
</dbReference>
<reference evidence="5 6" key="1">
    <citation type="submission" date="2019-03" db="EMBL/GenBank/DDBJ databases">
        <title>Genomic Encyclopedia of Type Strains, Phase IV (KMG-IV): sequencing the most valuable type-strain genomes for metagenomic binning, comparative biology and taxonomic classification.</title>
        <authorList>
            <person name="Goeker M."/>
        </authorList>
    </citation>
    <scope>NUCLEOTIDE SEQUENCE [LARGE SCALE GENOMIC DNA]</scope>
    <source>
        <strain evidence="5 6">DSM 45934</strain>
    </source>
</reference>
<dbReference type="InterPro" id="IPR041698">
    <property type="entry name" value="Methyltransf_25"/>
</dbReference>
<keyword evidence="3" id="KW-0949">S-adenosyl-L-methionine</keyword>
<dbReference type="AlphaFoldDB" id="A0A4R2JX35"/>
<dbReference type="InterPro" id="IPR029063">
    <property type="entry name" value="SAM-dependent_MTases_sf"/>
</dbReference>
<evidence type="ECO:0000259" key="4">
    <source>
        <dbReference type="Pfam" id="PF13649"/>
    </source>
</evidence>
<dbReference type="SUPFAM" id="SSF53335">
    <property type="entry name" value="S-adenosyl-L-methionine-dependent methyltransferases"/>
    <property type="match status" value="1"/>
</dbReference>
<name>A0A4R2JX35_9PSEU</name>
<dbReference type="GO" id="GO:0032259">
    <property type="term" value="P:methylation"/>
    <property type="evidence" value="ECO:0007669"/>
    <property type="project" value="UniProtKB-KW"/>
</dbReference>
<dbReference type="GO" id="GO:0008168">
    <property type="term" value="F:methyltransferase activity"/>
    <property type="evidence" value="ECO:0007669"/>
    <property type="project" value="UniProtKB-KW"/>
</dbReference>
<feature type="domain" description="Methyltransferase" evidence="4">
    <location>
        <begin position="70"/>
        <end position="162"/>
    </location>
</feature>
<accession>A0A4R2JX35</accession>
<dbReference type="Gene3D" id="3.40.50.150">
    <property type="entry name" value="Vaccinia Virus protein VP39"/>
    <property type="match status" value="1"/>
</dbReference>
<evidence type="ECO:0000256" key="3">
    <source>
        <dbReference type="ARBA" id="ARBA00022691"/>
    </source>
</evidence>
<dbReference type="PANTHER" id="PTHR43464">
    <property type="entry name" value="METHYLTRANSFERASE"/>
    <property type="match status" value="1"/>
</dbReference>
<organism evidence="5 6">
    <name type="scientific">Actinocrispum wychmicini</name>
    <dbReference type="NCBI Taxonomy" id="1213861"/>
    <lineage>
        <taxon>Bacteria</taxon>
        <taxon>Bacillati</taxon>
        <taxon>Actinomycetota</taxon>
        <taxon>Actinomycetes</taxon>
        <taxon>Pseudonocardiales</taxon>
        <taxon>Pseudonocardiaceae</taxon>
        <taxon>Actinocrispum</taxon>
    </lineage>
</organism>
<gene>
    <name evidence="5" type="ORF">EV192_10233</name>
</gene>
<dbReference type="PANTHER" id="PTHR43464:SF19">
    <property type="entry name" value="UBIQUINONE BIOSYNTHESIS O-METHYLTRANSFERASE, MITOCHONDRIAL"/>
    <property type="match status" value="1"/>
</dbReference>
<keyword evidence="1 5" id="KW-0489">Methyltransferase</keyword>
<comment type="caution">
    <text evidence="5">The sequence shown here is derived from an EMBL/GenBank/DDBJ whole genome shotgun (WGS) entry which is preliminary data.</text>
</comment>